<accession>A0A2T0U6M9</accession>
<keyword evidence="2" id="KW-1185">Reference proteome</keyword>
<organism evidence="1 2">
    <name type="scientific">Arcticibacter pallidicorallinus</name>
    <dbReference type="NCBI Taxonomy" id="1259464"/>
    <lineage>
        <taxon>Bacteria</taxon>
        <taxon>Pseudomonadati</taxon>
        <taxon>Bacteroidota</taxon>
        <taxon>Sphingobacteriia</taxon>
        <taxon>Sphingobacteriales</taxon>
        <taxon>Sphingobacteriaceae</taxon>
        <taxon>Arcticibacter</taxon>
    </lineage>
</organism>
<sequence>METHKVISNVSASAFNCNCCDASLNYIQVLNDELRIQEDYFECPKCGSKIESLLTEEEDVPAFFD</sequence>
<evidence type="ECO:0000313" key="2">
    <source>
        <dbReference type="Proteomes" id="UP000238034"/>
    </source>
</evidence>
<gene>
    <name evidence="1" type="ORF">B0I27_10336</name>
</gene>
<name>A0A2T0U6M9_9SPHI</name>
<protein>
    <submittedName>
        <fullName evidence="1">Uncharacterized protein</fullName>
    </submittedName>
</protein>
<proteinExistence type="predicted"/>
<dbReference type="Proteomes" id="UP000238034">
    <property type="component" value="Unassembled WGS sequence"/>
</dbReference>
<dbReference type="EMBL" id="PVTH01000003">
    <property type="protein sequence ID" value="PRY53571.1"/>
    <property type="molecule type" value="Genomic_DNA"/>
</dbReference>
<dbReference type="OrthoDB" id="797956at2"/>
<reference evidence="1 2" key="1">
    <citation type="submission" date="2018-03" db="EMBL/GenBank/DDBJ databases">
        <title>Genomic Encyclopedia of Type Strains, Phase III (KMG-III): the genomes of soil and plant-associated and newly described type strains.</title>
        <authorList>
            <person name="Whitman W."/>
        </authorList>
    </citation>
    <scope>NUCLEOTIDE SEQUENCE [LARGE SCALE GENOMIC DNA]</scope>
    <source>
        <strain evidence="1 2">CGMCC 1.9313</strain>
    </source>
</reference>
<dbReference type="AlphaFoldDB" id="A0A2T0U6M9"/>
<dbReference type="RefSeq" id="WP_106292181.1">
    <property type="nucleotide sequence ID" value="NZ_PVTH01000003.1"/>
</dbReference>
<evidence type="ECO:0000313" key="1">
    <source>
        <dbReference type="EMBL" id="PRY53571.1"/>
    </source>
</evidence>
<comment type="caution">
    <text evidence="1">The sequence shown here is derived from an EMBL/GenBank/DDBJ whole genome shotgun (WGS) entry which is preliminary data.</text>
</comment>